<keyword evidence="4" id="KW-1185">Reference proteome</keyword>
<evidence type="ECO:0000313" key="4">
    <source>
        <dbReference type="Proteomes" id="UP000794436"/>
    </source>
</evidence>
<dbReference type="Proteomes" id="UP000794436">
    <property type="component" value="Unassembled WGS sequence"/>
</dbReference>
<evidence type="ECO:0000256" key="1">
    <source>
        <dbReference type="SAM" id="MobiDB-lite"/>
    </source>
</evidence>
<feature type="region of interest" description="Disordered" evidence="1">
    <location>
        <begin position="146"/>
        <end position="240"/>
    </location>
</feature>
<reference evidence="3" key="1">
    <citation type="submission" date="2019-03" db="EMBL/GenBank/DDBJ databases">
        <title>Long read genome sequence of the mycoparasitic Pythium oligandrum ATCC 38472 isolated from sugarbeet rhizosphere.</title>
        <authorList>
            <person name="Gaulin E."/>
        </authorList>
    </citation>
    <scope>NUCLEOTIDE SEQUENCE</scope>
    <source>
        <strain evidence="3">ATCC 38472_TT</strain>
    </source>
</reference>
<proteinExistence type="predicted"/>
<dbReference type="EMBL" id="SPLM01000006">
    <property type="protein sequence ID" value="TMW67007.1"/>
    <property type="molecule type" value="Genomic_DNA"/>
</dbReference>
<accession>A0A8K1FPK9</accession>
<dbReference type="AlphaFoldDB" id="A0A8K1FPK9"/>
<comment type="caution">
    <text evidence="3">The sequence shown here is derived from an EMBL/GenBank/DDBJ whole genome shotgun (WGS) entry which is preliminary data.</text>
</comment>
<feature type="compositionally biased region" description="Low complexity" evidence="1">
    <location>
        <begin position="146"/>
        <end position="177"/>
    </location>
</feature>
<gene>
    <name evidence="3" type="ORF">Poli38472_012123</name>
</gene>
<feature type="chain" id="PRO_5035422804" evidence="2">
    <location>
        <begin position="22"/>
        <end position="240"/>
    </location>
</feature>
<protein>
    <submittedName>
        <fullName evidence="3">Uncharacterized protein</fullName>
    </submittedName>
</protein>
<evidence type="ECO:0000313" key="3">
    <source>
        <dbReference type="EMBL" id="TMW67007.1"/>
    </source>
</evidence>
<organism evidence="3 4">
    <name type="scientific">Pythium oligandrum</name>
    <name type="common">Mycoparasitic fungus</name>
    <dbReference type="NCBI Taxonomy" id="41045"/>
    <lineage>
        <taxon>Eukaryota</taxon>
        <taxon>Sar</taxon>
        <taxon>Stramenopiles</taxon>
        <taxon>Oomycota</taxon>
        <taxon>Peronosporomycetes</taxon>
        <taxon>Pythiales</taxon>
        <taxon>Pythiaceae</taxon>
        <taxon>Pythium</taxon>
    </lineage>
</organism>
<feature type="compositionally biased region" description="Low complexity" evidence="1">
    <location>
        <begin position="185"/>
        <end position="198"/>
    </location>
</feature>
<dbReference type="OrthoDB" id="163817at2759"/>
<sequence length="240" mass="25060">MPFSTIIAGATALAALPTAFGHANIVEPVAVWKQGYASNGYISEVDNAIWGEQDGSVYGYGTNGTLKYFETNFPKSGYSTLRDLVLAEQKVLTEYGADGDCGLTKKDESKRATLSSEVKMTGFTHPVHGAPWQEYTDCVWLSGGSSNGNSTSPTSTSPTPTTVTPTATTATPTANEGSYDDDSASSDIGSDDVGSSDDGSYDGGSTDDDEIVAPIPTTEMPTTTPSATPSTTKKSCSRRN</sequence>
<keyword evidence="2" id="KW-0732">Signal</keyword>
<evidence type="ECO:0000256" key="2">
    <source>
        <dbReference type="SAM" id="SignalP"/>
    </source>
</evidence>
<feature type="compositionally biased region" description="Low complexity" evidence="1">
    <location>
        <begin position="214"/>
        <end position="232"/>
    </location>
</feature>
<feature type="signal peptide" evidence="2">
    <location>
        <begin position="1"/>
        <end position="21"/>
    </location>
</feature>
<name>A0A8K1FPK9_PYTOL</name>